<reference evidence="3" key="1">
    <citation type="submission" date="2021-06" db="EMBL/GenBank/DDBJ databases">
        <authorList>
            <person name="Hodson N. C."/>
            <person name="Mongue J. A."/>
            <person name="Jaron S. K."/>
        </authorList>
    </citation>
    <scope>NUCLEOTIDE SEQUENCE</scope>
</reference>
<keyword evidence="1" id="KW-0472">Membrane</keyword>
<dbReference type="OrthoDB" id="6340866at2759"/>
<comment type="caution">
    <text evidence="3">The sequence shown here is derived from an EMBL/GenBank/DDBJ whole genome shotgun (WGS) entry which is preliminary data.</text>
</comment>
<protein>
    <recommendedName>
        <fullName evidence="2">Distal membrane-arm assembly complex protein 1-like domain-containing protein</fullName>
    </recommendedName>
</protein>
<evidence type="ECO:0000313" key="3">
    <source>
        <dbReference type="EMBL" id="CAG7836432.1"/>
    </source>
</evidence>
<gene>
    <name evidence="3" type="ORF">AFUS01_LOCUS45674</name>
</gene>
<name>A0A8J2LHI4_9HEXA</name>
<organism evidence="3 4">
    <name type="scientific">Allacma fusca</name>
    <dbReference type="NCBI Taxonomy" id="39272"/>
    <lineage>
        <taxon>Eukaryota</taxon>
        <taxon>Metazoa</taxon>
        <taxon>Ecdysozoa</taxon>
        <taxon>Arthropoda</taxon>
        <taxon>Hexapoda</taxon>
        <taxon>Collembola</taxon>
        <taxon>Symphypleona</taxon>
        <taxon>Sminthuridae</taxon>
        <taxon>Allacma</taxon>
    </lineage>
</organism>
<sequence>MEPESDDCLECRLTSGFGVIGGGAYVAYHARKQSSVGRIVLGVISVGLCGLGLCRLFQLPPFPSKRRNPNPPIH</sequence>
<keyword evidence="4" id="KW-1185">Reference proteome</keyword>
<evidence type="ECO:0000259" key="2">
    <source>
        <dbReference type="Pfam" id="PF15055"/>
    </source>
</evidence>
<keyword evidence="1" id="KW-0812">Transmembrane</keyword>
<dbReference type="AlphaFoldDB" id="A0A8J2LHI4"/>
<dbReference type="InterPro" id="IPR028036">
    <property type="entry name" value="DMAC1-like_dom"/>
</dbReference>
<proteinExistence type="predicted"/>
<evidence type="ECO:0000256" key="1">
    <source>
        <dbReference type="SAM" id="Phobius"/>
    </source>
</evidence>
<dbReference type="EMBL" id="CAJVCH010571022">
    <property type="protein sequence ID" value="CAG7836432.1"/>
    <property type="molecule type" value="Genomic_DNA"/>
</dbReference>
<feature type="domain" description="Distal membrane-arm assembly complex protein 1-like" evidence="2">
    <location>
        <begin position="7"/>
        <end position="52"/>
    </location>
</feature>
<keyword evidence="1" id="KW-1133">Transmembrane helix</keyword>
<accession>A0A8J2LHI4</accession>
<dbReference type="Pfam" id="PF15055">
    <property type="entry name" value="DMAC1_Dmo2"/>
    <property type="match status" value="1"/>
</dbReference>
<dbReference type="Proteomes" id="UP000708208">
    <property type="component" value="Unassembled WGS sequence"/>
</dbReference>
<evidence type="ECO:0000313" key="4">
    <source>
        <dbReference type="Proteomes" id="UP000708208"/>
    </source>
</evidence>
<feature type="transmembrane region" description="Helical" evidence="1">
    <location>
        <begin position="39"/>
        <end position="57"/>
    </location>
</feature>